<keyword evidence="3" id="KW-1185">Reference proteome</keyword>
<accession>A0A9P0TDQ1</accession>
<dbReference type="Proteomes" id="UP001152562">
    <property type="component" value="Unassembled WGS sequence"/>
</dbReference>
<feature type="region of interest" description="Disordered" evidence="1">
    <location>
        <begin position="66"/>
        <end position="101"/>
    </location>
</feature>
<feature type="compositionally biased region" description="Basic and acidic residues" evidence="1">
    <location>
        <begin position="66"/>
        <end position="76"/>
    </location>
</feature>
<evidence type="ECO:0000313" key="2">
    <source>
        <dbReference type="EMBL" id="CAH4019369.1"/>
    </source>
</evidence>
<evidence type="ECO:0000313" key="3">
    <source>
        <dbReference type="Proteomes" id="UP001152562"/>
    </source>
</evidence>
<sequence length="101" mass="11088">MGWEPPADQSARSMDFVRTCGPCGPSLGFPRVYRGSHPVWSDRDECCESEDALQQLRDLGPLQAQHKDHPAVERGANRYPPQANGLNGAPGASRGFKRGRK</sequence>
<gene>
    <name evidence="2" type="ORF">PIBRA_LOCUS3705</name>
</gene>
<dbReference type="EMBL" id="CALOZG010000004">
    <property type="protein sequence ID" value="CAH4019369.1"/>
    <property type="molecule type" value="Genomic_DNA"/>
</dbReference>
<proteinExistence type="predicted"/>
<dbReference type="AlphaFoldDB" id="A0A9P0TDQ1"/>
<name>A0A9P0TDQ1_PIEBR</name>
<organism evidence="2 3">
    <name type="scientific">Pieris brassicae</name>
    <name type="common">White butterfly</name>
    <name type="synonym">Large white butterfly</name>
    <dbReference type="NCBI Taxonomy" id="7116"/>
    <lineage>
        <taxon>Eukaryota</taxon>
        <taxon>Metazoa</taxon>
        <taxon>Ecdysozoa</taxon>
        <taxon>Arthropoda</taxon>
        <taxon>Hexapoda</taxon>
        <taxon>Insecta</taxon>
        <taxon>Pterygota</taxon>
        <taxon>Neoptera</taxon>
        <taxon>Endopterygota</taxon>
        <taxon>Lepidoptera</taxon>
        <taxon>Glossata</taxon>
        <taxon>Ditrysia</taxon>
        <taxon>Papilionoidea</taxon>
        <taxon>Pieridae</taxon>
        <taxon>Pierinae</taxon>
        <taxon>Pieris</taxon>
    </lineage>
</organism>
<protein>
    <submittedName>
        <fullName evidence="2">Uncharacterized protein</fullName>
    </submittedName>
</protein>
<reference evidence="2" key="1">
    <citation type="submission" date="2022-05" db="EMBL/GenBank/DDBJ databases">
        <authorList>
            <person name="Okamura Y."/>
        </authorList>
    </citation>
    <scope>NUCLEOTIDE SEQUENCE</scope>
</reference>
<evidence type="ECO:0000256" key="1">
    <source>
        <dbReference type="SAM" id="MobiDB-lite"/>
    </source>
</evidence>
<comment type="caution">
    <text evidence="2">The sequence shown here is derived from an EMBL/GenBank/DDBJ whole genome shotgun (WGS) entry which is preliminary data.</text>
</comment>